<accession>A0ABU6PMZ4</accession>
<evidence type="ECO:0000256" key="3">
    <source>
        <dbReference type="ARBA" id="ARBA00022448"/>
    </source>
</evidence>
<keyword evidence="10" id="KW-1185">Reference proteome</keyword>
<evidence type="ECO:0000256" key="8">
    <source>
        <dbReference type="SAM" id="Phobius"/>
    </source>
</evidence>
<organism evidence="9 10">
    <name type="scientific">Paenibacillus chibensis</name>
    <dbReference type="NCBI Taxonomy" id="59846"/>
    <lineage>
        <taxon>Bacteria</taxon>
        <taxon>Bacillati</taxon>
        <taxon>Bacillota</taxon>
        <taxon>Bacilli</taxon>
        <taxon>Bacillales</taxon>
        <taxon>Paenibacillaceae</taxon>
        <taxon>Paenibacillus</taxon>
    </lineage>
</organism>
<name>A0ABU6PMZ4_9BACL</name>
<dbReference type="InterPro" id="IPR004761">
    <property type="entry name" value="Spore_GerAB"/>
</dbReference>
<evidence type="ECO:0000313" key="9">
    <source>
        <dbReference type="EMBL" id="MED5016240.1"/>
    </source>
</evidence>
<proteinExistence type="inferred from homology"/>
<dbReference type="EMBL" id="JARTLD010000007">
    <property type="protein sequence ID" value="MED5016240.1"/>
    <property type="molecule type" value="Genomic_DNA"/>
</dbReference>
<keyword evidence="5 8" id="KW-0812">Transmembrane</keyword>
<feature type="transmembrane region" description="Helical" evidence="8">
    <location>
        <begin position="269"/>
        <end position="288"/>
    </location>
</feature>
<evidence type="ECO:0000256" key="4">
    <source>
        <dbReference type="ARBA" id="ARBA00022544"/>
    </source>
</evidence>
<feature type="transmembrane region" description="Helical" evidence="8">
    <location>
        <begin position="39"/>
        <end position="58"/>
    </location>
</feature>
<feature type="transmembrane region" description="Helical" evidence="8">
    <location>
        <begin position="184"/>
        <end position="201"/>
    </location>
</feature>
<dbReference type="RefSeq" id="WP_328275211.1">
    <property type="nucleotide sequence ID" value="NZ_JARTLD010000007.1"/>
</dbReference>
<feature type="transmembrane region" description="Helical" evidence="8">
    <location>
        <begin position="213"/>
        <end position="234"/>
    </location>
</feature>
<feature type="transmembrane region" description="Helical" evidence="8">
    <location>
        <begin position="12"/>
        <end position="33"/>
    </location>
</feature>
<dbReference type="Pfam" id="PF03845">
    <property type="entry name" value="Spore_permease"/>
    <property type="match status" value="1"/>
</dbReference>
<sequence>MNTKISFAQSVMIMMLSTGLLNHVIVIPILLDAAKRDSWLSVLLAAACALVWVFILYFGITKVHKQHLFELLSKAYHPIVGRILAVVAGVYLFANCALTARDTVYWIHLTFSPEMPIIVFTVIFLLISAVNAYLGIHSLANTAGILLPIVVLLGFFVMLSNMPHKDYSLLRPIMEHGMQPVWDGALYVGAGFVEVIMLIFLQHHIRKRLSYLSFIIMILLLLGLTIGPVTGAIVEFGPDEADKLRFPAYEEWRLLMIGRYIEHMDFFSVYQWFSGAFLRISLAMFLILDIFRIHGKKGKLWTLVCLSLSVIVFTVIPFSDQFFLRMMSSYVLPFSMWGMLIFSIIIAGLIGLARLKGKVTS</sequence>
<keyword evidence="3" id="KW-0813">Transport</keyword>
<evidence type="ECO:0000256" key="2">
    <source>
        <dbReference type="ARBA" id="ARBA00007998"/>
    </source>
</evidence>
<feature type="transmembrane region" description="Helical" evidence="8">
    <location>
        <begin position="79"/>
        <end position="100"/>
    </location>
</feature>
<comment type="similarity">
    <text evidence="2">Belongs to the amino acid-polyamine-organocation (APC) superfamily. Spore germination protein (SGP) (TC 2.A.3.9) family.</text>
</comment>
<comment type="caution">
    <text evidence="9">The sequence shown here is derived from an EMBL/GenBank/DDBJ whole genome shotgun (WGS) entry which is preliminary data.</text>
</comment>
<evidence type="ECO:0000256" key="1">
    <source>
        <dbReference type="ARBA" id="ARBA00004141"/>
    </source>
</evidence>
<evidence type="ECO:0000256" key="7">
    <source>
        <dbReference type="ARBA" id="ARBA00023136"/>
    </source>
</evidence>
<feature type="transmembrane region" description="Helical" evidence="8">
    <location>
        <begin position="300"/>
        <end position="318"/>
    </location>
</feature>
<keyword evidence="6 8" id="KW-1133">Transmembrane helix</keyword>
<comment type="subcellular location">
    <subcellularLocation>
        <location evidence="1">Membrane</location>
        <topology evidence="1">Multi-pass membrane protein</topology>
    </subcellularLocation>
</comment>
<evidence type="ECO:0000313" key="10">
    <source>
        <dbReference type="Proteomes" id="UP001343257"/>
    </source>
</evidence>
<gene>
    <name evidence="9" type="ORF">P9847_02845</name>
</gene>
<dbReference type="PANTHER" id="PTHR34975">
    <property type="entry name" value="SPORE GERMINATION PROTEIN A2"/>
    <property type="match status" value="1"/>
</dbReference>
<feature type="transmembrane region" description="Helical" evidence="8">
    <location>
        <begin position="115"/>
        <end position="136"/>
    </location>
</feature>
<feature type="transmembrane region" description="Helical" evidence="8">
    <location>
        <begin position="330"/>
        <end position="353"/>
    </location>
</feature>
<dbReference type="NCBIfam" id="TIGR00912">
    <property type="entry name" value="2A0309"/>
    <property type="match status" value="1"/>
</dbReference>
<keyword evidence="4" id="KW-0309">Germination</keyword>
<evidence type="ECO:0000256" key="6">
    <source>
        <dbReference type="ARBA" id="ARBA00022989"/>
    </source>
</evidence>
<evidence type="ECO:0000256" key="5">
    <source>
        <dbReference type="ARBA" id="ARBA00022692"/>
    </source>
</evidence>
<reference evidence="9 10" key="1">
    <citation type="submission" date="2023-03" db="EMBL/GenBank/DDBJ databases">
        <title>Bacillus Genome Sequencing.</title>
        <authorList>
            <person name="Dunlap C."/>
        </authorList>
    </citation>
    <scope>NUCLEOTIDE SEQUENCE [LARGE SCALE GENOMIC DNA]</scope>
    <source>
        <strain evidence="9 10">NRS-52</strain>
    </source>
</reference>
<dbReference type="PANTHER" id="PTHR34975:SF2">
    <property type="entry name" value="SPORE GERMINATION PROTEIN A2"/>
    <property type="match status" value="1"/>
</dbReference>
<protein>
    <submittedName>
        <fullName evidence="9">Endospore germination permease</fullName>
    </submittedName>
</protein>
<keyword evidence="7 8" id="KW-0472">Membrane</keyword>
<dbReference type="Proteomes" id="UP001343257">
    <property type="component" value="Unassembled WGS sequence"/>
</dbReference>
<feature type="transmembrane region" description="Helical" evidence="8">
    <location>
        <begin position="143"/>
        <end position="164"/>
    </location>
</feature>